<keyword evidence="3" id="KW-0472">Membrane</keyword>
<feature type="domain" description="Novel STAND NTPase 3" evidence="5">
    <location>
        <begin position="233"/>
        <end position="387"/>
    </location>
</feature>
<dbReference type="Proteomes" id="UP000507470">
    <property type="component" value="Unassembled WGS sequence"/>
</dbReference>
<feature type="repeat" description="ANK" evidence="1">
    <location>
        <begin position="736"/>
        <end position="768"/>
    </location>
</feature>
<feature type="coiled-coil region" evidence="2">
    <location>
        <begin position="1133"/>
        <end position="1160"/>
    </location>
</feature>
<feature type="transmembrane region" description="Helical" evidence="3">
    <location>
        <begin position="1061"/>
        <end position="1080"/>
    </location>
</feature>
<evidence type="ECO:0000256" key="2">
    <source>
        <dbReference type="SAM" id="Coils"/>
    </source>
</evidence>
<dbReference type="SMART" id="SM00248">
    <property type="entry name" value="ANK"/>
    <property type="match status" value="5"/>
</dbReference>
<dbReference type="Pfam" id="PF12796">
    <property type="entry name" value="Ank_2"/>
    <property type="match status" value="3"/>
</dbReference>
<dbReference type="OrthoDB" id="6122878at2759"/>
<dbReference type="PROSITE" id="PS50088">
    <property type="entry name" value="ANK_REPEAT"/>
    <property type="match status" value="2"/>
</dbReference>
<name>A0A6J8DG19_MYTCO</name>
<gene>
    <name evidence="6" type="ORF">MCOR_39648</name>
</gene>
<feature type="coiled-coil region" evidence="2">
    <location>
        <begin position="175"/>
        <end position="202"/>
    </location>
</feature>
<evidence type="ECO:0000313" key="6">
    <source>
        <dbReference type="EMBL" id="CAC5406030.1"/>
    </source>
</evidence>
<evidence type="ECO:0000256" key="3">
    <source>
        <dbReference type="SAM" id="Phobius"/>
    </source>
</evidence>
<evidence type="ECO:0008006" key="8">
    <source>
        <dbReference type="Google" id="ProtNLM"/>
    </source>
</evidence>
<dbReference type="PANTHER" id="PTHR24118">
    <property type="entry name" value="POTE ANKYRIN DOMAIN"/>
    <property type="match status" value="1"/>
</dbReference>
<dbReference type="SUPFAM" id="SSF48403">
    <property type="entry name" value="Ankyrin repeat"/>
    <property type="match status" value="1"/>
</dbReference>
<dbReference type="PROSITE" id="PS50297">
    <property type="entry name" value="ANK_REP_REGION"/>
    <property type="match status" value="2"/>
</dbReference>
<reference evidence="6 7" key="1">
    <citation type="submission" date="2020-06" db="EMBL/GenBank/DDBJ databases">
        <authorList>
            <person name="Li R."/>
            <person name="Bekaert M."/>
        </authorList>
    </citation>
    <scope>NUCLEOTIDE SEQUENCE [LARGE SCALE GENOMIC DNA]</scope>
    <source>
        <strain evidence="7">wild</strain>
    </source>
</reference>
<dbReference type="PANTHER" id="PTHR24118:SF100">
    <property type="entry name" value="FYVE-TYPE DOMAIN-CONTAINING PROTEIN"/>
    <property type="match status" value="1"/>
</dbReference>
<accession>A0A6J8DG19</accession>
<evidence type="ECO:0000259" key="4">
    <source>
        <dbReference type="Pfam" id="PF18738"/>
    </source>
</evidence>
<dbReference type="Gene3D" id="1.25.40.20">
    <property type="entry name" value="Ankyrin repeat-containing domain"/>
    <property type="match status" value="2"/>
</dbReference>
<evidence type="ECO:0000256" key="1">
    <source>
        <dbReference type="PROSITE-ProRule" id="PRU00023"/>
    </source>
</evidence>
<protein>
    <recommendedName>
        <fullName evidence="8">DZIP3-like HEPN domain-containing protein</fullName>
    </recommendedName>
</protein>
<dbReference type="InterPro" id="IPR002110">
    <property type="entry name" value="Ankyrin_rpt"/>
</dbReference>
<evidence type="ECO:0000313" key="7">
    <source>
        <dbReference type="Proteomes" id="UP000507470"/>
    </source>
</evidence>
<sequence>MTSISQLTEEERNFTKFVLLNFKVSPDIVRRFFDGVFPPTQLAQIVNSSMHAIINLQKSKRINAAQLEILRATSTKDFDLSLMICLLRNLGGLLTPSNGWDQLPQPNDMTPGGHLATLKWYRNQLAHATVTSMDTNEFTDKRISVEKALASLNNGQRPHEVTDILNLDLDGELAKAVANAELKHLKKEYLDCEKEKDQIESDFSFYRAGNLPQNIAEANTTLCGAWRIEDGSFYETKGSEIVYDKVKNSSCILVTSNSGLGKTATIRHIAFKLYSEGFEIVPMESPEDIIKYKTKQKQVFLIDDVLGKYDLSPTLLEKWERINEKLITCLEAELGSNKVLCTLRLQIALHKRFKNASTILNQVIINLEQESIAPSKEEKRKILLKHLIRSNKENEMKTEEIEILCETSYAFPLLCKLVSNNEERYRKRIEFFRQPLSLLNEELNKMVNENKSLYCSLVLCMLYNGTLSRSIFDVDSRECDDKIYKIMQNCGLQRNTSKKELGDSVLSAIGSYFTQDSHNIRFIHDALEETVGRHFCSFNPKEDDLDEDHLRPLYNRLFKELKSGKFSSLLMSHLFKNRNFVRIFGTTIDNNGSMLAHTLLVKVSSERLQIDPSIFEKVLEFVSSYRDQSVVEKKVEQIFLSNKEFQDNSDAIRRVTEAIWSRSSLMYWIVAFGCYELFHDAWSKITIIERKCFLGRDILHQPSANSFFPLAVLGGSIDIVTELISSGADVNCFSEFLETSLYIAVRSGQYDMASLLVTNGAKVNLRAWYAMKTPILVTGSKHELTSLLLQYDLNQTELHIAVRQNDLKKLRSNIRSENIDSKTKSGWTVLHYAVILNNLEAVKALFHEVSPQSEDSHFDFVHDAQGEIMNRKPTPKVSIVDNNGLTAVHLAIINNNTKILSLLLRNKAKVMVRDDFDRTPLHYTKSDRATKLLLSHSSQNKCFSTNRSTEEVNGYNRKALSAFGTVCSNITLHTALGVVCRDFVNTPDKEGNTPLHSVIKRCLSKEESSHCIEELLNNGADPYLCNESGLSAFEFIDCNSDSAKYLNYSDTYIQSIEKTHVVFAFVMLILIAPTIGLPIYLSIMISQESQNAVYCIGQVAESGIIILVPVKRISYVIWFTIVNSTTSKKKTILKWEETNIENYQQKINQVRKKTEMQNETDVERQAINIIDILQEATELSVVKKIVAPKWKASPKVKEYIEKNKKAFYAWKQKDRPKNEENTEYQEMKKHKRELRKQIRKEDHIDKQNFYNKLMDKPDSKTFHRLIRRNKHEPKDANSKVIKNENEEEVMNPEEQSSIFADYYKKLAVPSNEEHYEEDYLEKIKYRLELMNNITKYQIDTCNITIFSEEEIIKAVNKLISGKTADEYSLTAEHFIYAGRSISPNIVSLFNNIMQTGEIPKVFKTEILTPVQKRKGLHLPTNYRGITVTSALGKVFEYALLDKMIDLNSNQSELQFGFTQGLSPIMAALIVSEGRVHAKQQNLNMFLATLDSQKAFDVVHHMILMEKLFYELPADIWRVHRYNIHPEKSTLIKTERIKTSKQQHHITLGEKPIKEDQQTTHLGIIRARALPIEAELHKRQLSLLYSILASENTKLKNVMERQMTVNAGNSDSFFSRAQEILNFYNLPSIAEFKEHLPSKIRWKKDINRSIADKWSNLLQKKMEEKITLKHCNIQILKIHEVHPVWRTLPPITYEVKKANIKARFLTGTYLLQEHIQRFNGNSDEQKCLLCQIEQEDLIHFLLRCPALNEQRQKVFPALKQAIICNIGQNKWQEHFSGNKELLMQVIIDSSKVRKNILILNEETSTEIERISRKLCYDLHCGRTLLHKRMAVARQFEAKDPGCKD</sequence>
<keyword evidence="3" id="KW-0812">Transmembrane</keyword>
<dbReference type="Pfam" id="PF00023">
    <property type="entry name" value="Ank"/>
    <property type="match status" value="1"/>
</dbReference>
<keyword evidence="7" id="KW-1185">Reference proteome</keyword>
<feature type="repeat" description="ANK" evidence="1">
    <location>
        <begin position="883"/>
        <end position="915"/>
    </location>
</feature>
<keyword evidence="2" id="KW-0175">Coiled coil</keyword>
<dbReference type="InterPro" id="IPR036770">
    <property type="entry name" value="Ankyrin_rpt-contain_sf"/>
</dbReference>
<evidence type="ECO:0000259" key="5">
    <source>
        <dbReference type="Pfam" id="PF20720"/>
    </source>
</evidence>
<dbReference type="Pfam" id="PF20720">
    <property type="entry name" value="nSTAND3"/>
    <property type="match status" value="1"/>
</dbReference>
<dbReference type="EMBL" id="CACVKT020007153">
    <property type="protein sequence ID" value="CAC5406030.1"/>
    <property type="molecule type" value="Genomic_DNA"/>
</dbReference>
<dbReference type="InterPro" id="IPR049050">
    <property type="entry name" value="nSTAND3"/>
</dbReference>
<organism evidence="6 7">
    <name type="scientific">Mytilus coruscus</name>
    <name type="common">Sea mussel</name>
    <dbReference type="NCBI Taxonomy" id="42192"/>
    <lineage>
        <taxon>Eukaryota</taxon>
        <taxon>Metazoa</taxon>
        <taxon>Spiralia</taxon>
        <taxon>Lophotrochozoa</taxon>
        <taxon>Mollusca</taxon>
        <taxon>Bivalvia</taxon>
        <taxon>Autobranchia</taxon>
        <taxon>Pteriomorphia</taxon>
        <taxon>Mytilida</taxon>
        <taxon>Mytiloidea</taxon>
        <taxon>Mytilidae</taxon>
        <taxon>Mytilinae</taxon>
        <taxon>Mytilus</taxon>
    </lineage>
</organism>
<keyword evidence="1" id="KW-0040">ANK repeat</keyword>
<dbReference type="Pfam" id="PF18738">
    <property type="entry name" value="HEPN_DZIP3"/>
    <property type="match status" value="1"/>
</dbReference>
<dbReference type="InterPro" id="IPR041249">
    <property type="entry name" value="HEPN_DZIP3"/>
</dbReference>
<feature type="domain" description="DZIP3-like HEPN" evidence="4">
    <location>
        <begin position="39"/>
        <end position="174"/>
    </location>
</feature>
<proteinExistence type="predicted"/>
<keyword evidence="3" id="KW-1133">Transmembrane helix</keyword>